<evidence type="ECO:0000256" key="4">
    <source>
        <dbReference type="ARBA" id="ARBA00023136"/>
    </source>
</evidence>
<feature type="transmembrane region" description="Helical" evidence="6">
    <location>
        <begin position="289"/>
        <end position="311"/>
    </location>
</feature>
<feature type="transmembrane region" description="Helical" evidence="6">
    <location>
        <begin position="317"/>
        <end position="340"/>
    </location>
</feature>
<evidence type="ECO:0000256" key="3">
    <source>
        <dbReference type="ARBA" id="ARBA00022989"/>
    </source>
</evidence>
<evidence type="ECO:0000256" key="1">
    <source>
        <dbReference type="ARBA" id="ARBA00004127"/>
    </source>
</evidence>
<dbReference type="GO" id="GO:0012505">
    <property type="term" value="C:endomembrane system"/>
    <property type="evidence" value="ECO:0007669"/>
    <property type="project" value="UniProtKB-SubCell"/>
</dbReference>
<dbReference type="AlphaFoldDB" id="A0A7W8Z1W4"/>
<comment type="caution">
    <text evidence="8">The sequence shown here is derived from an EMBL/GenBank/DDBJ whole genome shotgun (WGS) entry which is preliminary data.</text>
</comment>
<evidence type="ECO:0000259" key="7">
    <source>
        <dbReference type="Pfam" id="PF00361"/>
    </source>
</evidence>
<protein>
    <submittedName>
        <fullName evidence="8">NADH:ubiquinone oxidoreductase subunit 5 (Subunit L)/multisubunit Na+/H+ antiporter MnhA subunit</fullName>
    </submittedName>
</protein>
<dbReference type="GO" id="GO:0003954">
    <property type="term" value="F:NADH dehydrogenase activity"/>
    <property type="evidence" value="ECO:0007669"/>
    <property type="project" value="TreeGrafter"/>
</dbReference>
<feature type="transmembrane region" description="Helical" evidence="6">
    <location>
        <begin position="195"/>
        <end position="221"/>
    </location>
</feature>
<feature type="transmembrane region" description="Helical" evidence="6">
    <location>
        <begin position="391"/>
        <end position="409"/>
    </location>
</feature>
<dbReference type="EMBL" id="JACHBR010000001">
    <property type="protein sequence ID" value="MBB5625924.1"/>
    <property type="molecule type" value="Genomic_DNA"/>
</dbReference>
<keyword evidence="4 6" id="KW-0472">Membrane</keyword>
<dbReference type="GO" id="GO:0008137">
    <property type="term" value="F:NADH dehydrogenase (ubiquinone) activity"/>
    <property type="evidence" value="ECO:0007669"/>
    <property type="project" value="InterPro"/>
</dbReference>
<sequence length="623" mass="63803">MSALLWALIAVPLGAGAWLALAGHLLDRYVPALGVAAAGTTLALAVAAAALRPRASAPLLAGIRAGLAVDGLSAVMVVTVAAVTVAVLVFSAGEFGPGENRGRFFGLMLIFAGAMLVTVTATTLASLLMAWEVMGAMSWALIGYWWRRPGRVRAADIAFLTTRTADLGLYVAAGAALAGGAGTLSLNALPAVASPWLHVVTAGVVCAALGKSAQLPFSFWLSRAMQGPSPVSALLHSATMVAAGAYLLLRLVPLAAATGWAGPFVAWAGALTALLLGLVAVAQTDLKQLLAASTAAQVGFMVLAAGSGAVAGGATQLMAHAATKAGLFLAAGAWLTALGTKQLPALRGAARTYPVTGAVFTTGALTLAGLPPLSLWVAKDEILAAAVERGLWPYGAGLAAAAVSALYSVKALWYVWRPLPADAEDGYDTERQGTRRVTWPMKPPLVALAFAAATLGVFGLPGLSAWLRAAVGGAGEPSPQGWELGLSAAVALAAAAFAWWSRTRPVVTPVERGRWAVRWLGLEHGAHALVARPVMALARLLAAFDDRVLDAAVRGVGRTGMSAARLAARFDDHGIDASVGAVAAGARRLGRWARRPQTGLLHQYYVQAAIGFGVLLLLLLLVR</sequence>
<dbReference type="PANTHER" id="PTHR42829">
    <property type="entry name" value="NADH-UBIQUINONE OXIDOREDUCTASE CHAIN 5"/>
    <property type="match status" value="1"/>
</dbReference>
<evidence type="ECO:0000313" key="9">
    <source>
        <dbReference type="Proteomes" id="UP000588112"/>
    </source>
</evidence>
<dbReference type="PRINTS" id="PR01434">
    <property type="entry name" value="NADHDHGNASE5"/>
</dbReference>
<evidence type="ECO:0000256" key="5">
    <source>
        <dbReference type="RuleBase" id="RU000320"/>
    </source>
</evidence>
<gene>
    <name evidence="8" type="ORF">BJ981_001623</name>
</gene>
<feature type="transmembrane region" description="Helical" evidence="6">
    <location>
        <begin position="481"/>
        <end position="500"/>
    </location>
</feature>
<dbReference type="InterPro" id="IPR003945">
    <property type="entry name" value="NU5C-like"/>
</dbReference>
<feature type="transmembrane region" description="Helical" evidence="6">
    <location>
        <begin position="604"/>
        <end position="622"/>
    </location>
</feature>
<keyword evidence="3 6" id="KW-1133">Transmembrane helix</keyword>
<feature type="transmembrane region" description="Helical" evidence="6">
    <location>
        <begin position="264"/>
        <end position="282"/>
    </location>
</feature>
<feature type="domain" description="NADH:quinone oxidoreductase/Mrp antiporter transmembrane" evidence="7">
    <location>
        <begin position="121"/>
        <end position="392"/>
    </location>
</feature>
<evidence type="ECO:0000256" key="2">
    <source>
        <dbReference type="ARBA" id="ARBA00022692"/>
    </source>
</evidence>
<dbReference type="GO" id="GO:0042773">
    <property type="term" value="P:ATP synthesis coupled electron transport"/>
    <property type="evidence" value="ECO:0007669"/>
    <property type="project" value="InterPro"/>
</dbReference>
<feature type="transmembrane region" description="Helical" evidence="6">
    <location>
        <begin position="104"/>
        <end position="131"/>
    </location>
</feature>
<dbReference type="GO" id="GO:0015990">
    <property type="term" value="P:electron transport coupled proton transport"/>
    <property type="evidence" value="ECO:0007669"/>
    <property type="project" value="TreeGrafter"/>
</dbReference>
<feature type="transmembrane region" description="Helical" evidence="6">
    <location>
        <begin position="72"/>
        <end position="92"/>
    </location>
</feature>
<feature type="transmembrane region" description="Helical" evidence="6">
    <location>
        <begin position="445"/>
        <end position="469"/>
    </location>
</feature>
<evidence type="ECO:0000313" key="8">
    <source>
        <dbReference type="EMBL" id="MBB5625924.1"/>
    </source>
</evidence>
<accession>A0A7W8Z1W4</accession>
<keyword evidence="2 5" id="KW-0812">Transmembrane</keyword>
<dbReference type="InterPro" id="IPR001750">
    <property type="entry name" value="ND/Mrp_TM"/>
</dbReference>
<keyword evidence="9" id="KW-1185">Reference proteome</keyword>
<reference evidence="8 9" key="1">
    <citation type="submission" date="2020-08" db="EMBL/GenBank/DDBJ databases">
        <title>Sequencing the genomes of 1000 actinobacteria strains.</title>
        <authorList>
            <person name="Klenk H.-P."/>
        </authorList>
    </citation>
    <scope>NUCLEOTIDE SEQUENCE [LARGE SCALE GENOMIC DNA]</scope>
    <source>
        <strain evidence="8 9">DSM 45790</strain>
    </source>
</reference>
<feature type="transmembrane region" description="Helical" evidence="6">
    <location>
        <begin position="233"/>
        <end position="252"/>
    </location>
</feature>
<dbReference type="PANTHER" id="PTHR42829:SF2">
    <property type="entry name" value="NADH-UBIQUINONE OXIDOREDUCTASE CHAIN 5"/>
    <property type="match status" value="1"/>
</dbReference>
<feature type="transmembrane region" description="Helical" evidence="6">
    <location>
        <begin position="352"/>
        <end position="371"/>
    </location>
</feature>
<evidence type="ECO:0000256" key="6">
    <source>
        <dbReference type="SAM" id="Phobius"/>
    </source>
</evidence>
<name>A0A7W8Z1W4_9ACTN</name>
<proteinExistence type="predicted"/>
<dbReference type="GO" id="GO:0016020">
    <property type="term" value="C:membrane"/>
    <property type="evidence" value="ECO:0007669"/>
    <property type="project" value="UniProtKB-SubCell"/>
</dbReference>
<dbReference type="Gene3D" id="1.20.5.2700">
    <property type="match status" value="1"/>
</dbReference>
<dbReference type="Pfam" id="PF00361">
    <property type="entry name" value="Proton_antipo_M"/>
    <property type="match status" value="1"/>
</dbReference>
<dbReference type="Proteomes" id="UP000588112">
    <property type="component" value="Unassembled WGS sequence"/>
</dbReference>
<feature type="transmembrane region" description="Helical" evidence="6">
    <location>
        <begin position="32"/>
        <end position="51"/>
    </location>
</feature>
<comment type="subcellular location">
    <subcellularLocation>
        <location evidence="1">Endomembrane system</location>
        <topology evidence="1">Multi-pass membrane protein</topology>
    </subcellularLocation>
    <subcellularLocation>
        <location evidence="5">Membrane</location>
        <topology evidence="5">Multi-pass membrane protein</topology>
    </subcellularLocation>
</comment>
<organism evidence="8 9">
    <name type="scientific">Sphaerisporangium krabiense</name>
    <dbReference type="NCBI Taxonomy" id="763782"/>
    <lineage>
        <taxon>Bacteria</taxon>
        <taxon>Bacillati</taxon>
        <taxon>Actinomycetota</taxon>
        <taxon>Actinomycetes</taxon>
        <taxon>Streptosporangiales</taxon>
        <taxon>Streptosporangiaceae</taxon>
        <taxon>Sphaerisporangium</taxon>
    </lineage>
</organism>
<dbReference type="RefSeq" id="WP_184609489.1">
    <property type="nucleotide sequence ID" value="NZ_BOOS01000037.1"/>
</dbReference>
<keyword evidence="8" id="KW-0830">Ubiquinone</keyword>
<feature type="transmembrane region" description="Helical" evidence="6">
    <location>
        <begin position="167"/>
        <end position="189"/>
    </location>
</feature>